<feature type="signal peptide" evidence="1">
    <location>
        <begin position="1"/>
        <end position="22"/>
    </location>
</feature>
<keyword evidence="3" id="KW-1185">Reference proteome</keyword>
<dbReference type="OrthoDB" id="8771597at2"/>
<accession>A0A1H8FSB0</accession>
<keyword evidence="1" id="KW-0732">Signal</keyword>
<gene>
    <name evidence="2" type="ORF">SAMN05444354_1392</name>
</gene>
<sequence>MNRAIRGMTAVASLFWTAGAYASISLSVMSNDATTVSYVVDYSDTRTNRQLYLDTDRSTLTGFRFNGAGNEYLLATDSLYRFSGADNSYEWKWTFVTQVSYRDEVDASGLHRVSWVIPRSAINSPTVLDVSAKVEGGPGVEQTVRKTHTLATSFQPLARDPLKQPFASNSIWNRPIGNGATYSPAGLPQVPSGDVWAMMPQIDDDRIVLRPNAPVTPVSYNGAAWSGANRCDPQSSSVLTNVPIPADYVVPNSRMNNSAAFLMADGRTLIQSQPLTRCTVGGAATSLLAFAPVDLYGPGNYGAHGGSNLSALGGSIRLNDFVPGGQGARHALKLNVDSREVLYRCGANNSTTPKTDDEKRKDCYRWPATKADSDALQAYGTIATVPPSYEMRMGALLAIPRSVDINSIAWNSELGKQFAWTLQNYGAYIVDSTGGPGYAFSAENGPDGSVRDQVQALFGHSIEARVRDSSPWRVDLQRIIGLLQVVTNNGPASGPAGGGTPLQPFLPELPAY</sequence>
<dbReference type="RefSeq" id="WP_143101705.1">
    <property type="nucleotide sequence ID" value="NZ_FOAP01000039.1"/>
</dbReference>
<dbReference type="EMBL" id="FOAP01000039">
    <property type="protein sequence ID" value="SEN34539.1"/>
    <property type="molecule type" value="Genomic_DNA"/>
</dbReference>
<proteinExistence type="predicted"/>
<dbReference type="AlphaFoldDB" id="A0A1H8FSB0"/>
<reference evidence="3" key="1">
    <citation type="submission" date="2016-10" db="EMBL/GenBank/DDBJ databases">
        <authorList>
            <person name="Varghese N."/>
            <person name="Submissions S."/>
        </authorList>
    </citation>
    <scope>NUCLEOTIDE SEQUENCE [LARGE SCALE GENOMIC DNA]</scope>
    <source>
        <strain evidence="3">DSM 17044</strain>
    </source>
</reference>
<protein>
    <submittedName>
        <fullName evidence="2">Uncharacterized protein</fullName>
    </submittedName>
</protein>
<name>A0A1H8FSB0_STIAU</name>
<evidence type="ECO:0000313" key="3">
    <source>
        <dbReference type="Proteomes" id="UP000182719"/>
    </source>
</evidence>
<organism evidence="2 3">
    <name type="scientific">Stigmatella aurantiaca</name>
    <dbReference type="NCBI Taxonomy" id="41"/>
    <lineage>
        <taxon>Bacteria</taxon>
        <taxon>Pseudomonadati</taxon>
        <taxon>Myxococcota</taxon>
        <taxon>Myxococcia</taxon>
        <taxon>Myxococcales</taxon>
        <taxon>Cystobacterineae</taxon>
        <taxon>Archangiaceae</taxon>
        <taxon>Stigmatella</taxon>
    </lineage>
</organism>
<feature type="chain" id="PRO_5010242131" evidence="1">
    <location>
        <begin position="23"/>
        <end position="512"/>
    </location>
</feature>
<dbReference type="Proteomes" id="UP000182719">
    <property type="component" value="Unassembled WGS sequence"/>
</dbReference>
<evidence type="ECO:0000256" key="1">
    <source>
        <dbReference type="SAM" id="SignalP"/>
    </source>
</evidence>
<evidence type="ECO:0000313" key="2">
    <source>
        <dbReference type="EMBL" id="SEN34539.1"/>
    </source>
</evidence>